<dbReference type="Proteomes" id="UP000325313">
    <property type="component" value="Unassembled WGS sequence"/>
</dbReference>
<evidence type="ECO:0000313" key="2">
    <source>
        <dbReference type="EMBL" id="KAA1137616.1"/>
    </source>
</evidence>
<evidence type="ECO:0000313" key="3">
    <source>
        <dbReference type="Proteomes" id="UP000325313"/>
    </source>
</evidence>
<feature type="region of interest" description="Disordered" evidence="1">
    <location>
        <begin position="96"/>
        <end position="121"/>
    </location>
</feature>
<dbReference type="EMBL" id="VDEP01000006">
    <property type="protein sequence ID" value="KAA1137616.1"/>
    <property type="molecule type" value="Genomic_DNA"/>
</dbReference>
<organism evidence="2 3">
    <name type="scientific">Puccinia graminis f. sp. tritici</name>
    <dbReference type="NCBI Taxonomy" id="56615"/>
    <lineage>
        <taxon>Eukaryota</taxon>
        <taxon>Fungi</taxon>
        <taxon>Dikarya</taxon>
        <taxon>Basidiomycota</taxon>
        <taxon>Pucciniomycotina</taxon>
        <taxon>Pucciniomycetes</taxon>
        <taxon>Pucciniales</taxon>
        <taxon>Pucciniaceae</taxon>
        <taxon>Puccinia</taxon>
    </lineage>
</organism>
<proteinExistence type="predicted"/>
<accession>A0A5B0SHF6</accession>
<comment type="caution">
    <text evidence="2">The sequence shown here is derived from an EMBL/GenBank/DDBJ whole genome shotgun (WGS) entry which is preliminary data.</text>
</comment>
<protein>
    <submittedName>
        <fullName evidence="2">Uncharacterized protein</fullName>
    </submittedName>
</protein>
<dbReference type="AlphaFoldDB" id="A0A5B0SHF6"/>
<feature type="compositionally biased region" description="Low complexity" evidence="1">
    <location>
        <begin position="103"/>
        <end position="121"/>
    </location>
</feature>
<name>A0A5B0SHF6_PUCGR</name>
<gene>
    <name evidence="2" type="ORF">PGTUg99_012148</name>
</gene>
<reference evidence="2 3" key="1">
    <citation type="submission" date="2019-05" db="EMBL/GenBank/DDBJ databases">
        <title>Emergence of the Ug99 lineage of the wheat stem rust pathogen through somatic hybridization.</title>
        <authorList>
            <person name="Li F."/>
            <person name="Upadhyaya N.M."/>
            <person name="Sperschneider J."/>
            <person name="Matny O."/>
            <person name="Nguyen-Phuc H."/>
            <person name="Mago R."/>
            <person name="Raley C."/>
            <person name="Miller M.E."/>
            <person name="Silverstein K.A.T."/>
            <person name="Henningsen E."/>
            <person name="Hirsch C.D."/>
            <person name="Visser B."/>
            <person name="Pretorius Z.A."/>
            <person name="Steffenson B.J."/>
            <person name="Schwessinger B."/>
            <person name="Dodds P.N."/>
            <person name="Figueroa M."/>
        </authorList>
    </citation>
    <scope>NUCLEOTIDE SEQUENCE [LARGE SCALE GENOMIC DNA]</scope>
    <source>
        <strain evidence="2 3">Ug99</strain>
    </source>
</reference>
<sequence>MVLGETMTDQAENEIHFKVKLGDQLMGGWPNVEDVALYISCDGGRQIFDVELLGILVTRPRSWRKSSDCASLCPAPSHHQQLIFFFFFASPPPPVPHEDTLPSTSTSNKNNKSTTKSFRYF</sequence>
<evidence type="ECO:0000256" key="1">
    <source>
        <dbReference type="SAM" id="MobiDB-lite"/>
    </source>
</evidence>